<dbReference type="Gene3D" id="1.20.1530.20">
    <property type="match status" value="2"/>
</dbReference>
<feature type="transmembrane region" description="Helical" evidence="8">
    <location>
        <begin position="59"/>
        <end position="81"/>
    </location>
</feature>
<feature type="transmembrane region" description="Helical" evidence="8">
    <location>
        <begin position="509"/>
        <end position="532"/>
    </location>
</feature>
<evidence type="ECO:0000256" key="3">
    <source>
        <dbReference type="ARBA" id="ARBA00022449"/>
    </source>
</evidence>
<evidence type="ECO:0000256" key="6">
    <source>
        <dbReference type="ARBA" id="ARBA00023065"/>
    </source>
</evidence>
<dbReference type="PANTHER" id="PTHR43562">
    <property type="entry name" value="NAPA-TYPE SODIUM/HYDROGEN ANTIPORTER"/>
    <property type="match status" value="1"/>
</dbReference>
<name>A0A0C3NFA6_PHLG1</name>
<keyword evidence="3" id="KW-0050">Antiport</keyword>
<keyword evidence="7 8" id="KW-0472">Membrane</keyword>
<dbReference type="OrthoDB" id="1288932at2759"/>
<dbReference type="InterPro" id="IPR038770">
    <property type="entry name" value="Na+/solute_symporter_sf"/>
</dbReference>
<dbReference type="InterPro" id="IPR006153">
    <property type="entry name" value="Cation/H_exchanger_TM"/>
</dbReference>
<dbReference type="EMBL" id="KN840621">
    <property type="protein sequence ID" value="KIP03344.1"/>
    <property type="molecule type" value="Genomic_DNA"/>
</dbReference>
<evidence type="ECO:0000313" key="10">
    <source>
        <dbReference type="EMBL" id="KIP03344.1"/>
    </source>
</evidence>
<dbReference type="AlphaFoldDB" id="A0A0C3NFA6"/>
<reference evidence="10 11" key="1">
    <citation type="journal article" date="2014" name="PLoS Genet.">
        <title>Analysis of the Phlebiopsis gigantea genome, transcriptome and secretome provides insight into its pioneer colonization strategies of wood.</title>
        <authorList>
            <person name="Hori C."/>
            <person name="Ishida T."/>
            <person name="Igarashi K."/>
            <person name="Samejima M."/>
            <person name="Suzuki H."/>
            <person name="Master E."/>
            <person name="Ferreira P."/>
            <person name="Ruiz-Duenas F.J."/>
            <person name="Held B."/>
            <person name="Canessa P."/>
            <person name="Larrondo L.F."/>
            <person name="Schmoll M."/>
            <person name="Druzhinina I.S."/>
            <person name="Kubicek C.P."/>
            <person name="Gaskell J.A."/>
            <person name="Kersten P."/>
            <person name="St John F."/>
            <person name="Glasner J."/>
            <person name="Sabat G."/>
            <person name="Splinter BonDurant S."/>
            <person name="Syed K."/>
            <person name="Yadav J."/>
            <person name="Mgbeahuruike A.C."/>
            <person name="Kovalchuk A."/>
            <person name="Asiegbu F.O."/>
            <person name="Lackner G."/>
            <person name="Hoffmeister D."/>
            <person name="Rencoret J."/>
            <person name="Gutierrez A."/>
            <person name="Sun H."/>
            <person name="Lindquist E."/>
            <person name="Barry K."/>
            <person name="Riley R."/>
            <person name="Grigoriev I.V."/>
            <person name="Henrissat B."/>
            <person name="Kues U."/>
            <person name="Berka R.M."/>
            <person name="Martinez A.T."/>
            <person name="Covert S.F."/>
            <person name="Blanchette R.A."/>
            <person name="Cullen D."/>
        </authorList>
    </citation>
    <scope>NUCLEOTIDE SEQUENCE [LARGE SCALE GENOMIC DNA]</scope>
    <source>
        <strain evidence="10 11">11061_1 CR5-6</strain>
    </source>
</reference>
<feature type="transmembrane region" description="Helical" evidence="8">
    <location>
        <begin position="87"/>
        <end position="111"/>
    </location>
</feature>
<feature type="transmembrane region" description="Helical" evidence="8">
    <location>
        <begin position="398"/>
        <end position="417"/>
    </location>
</feature>
<evidence type="ECO:0000256" key="1">
    <source>
        <dbReference type="ARBA" id="ARBA00004141"/>
    </source>
</evidence>
<accession>A0A0C3NFA6</accession>
<dbReference type="GO" id="GO:1902600">
    <property type="term" value="P:proton transmembrane transport"/>
    <property type="evidence" value="ECO:0007669"/>
    <property type="project" value="InterPro"/>
</dbReference>
<evidence type="ECO:0000256" key="5">
    <source>
        <dbReference type="ARBA" id="ARBA00022989"/>
    </source>
</evidence>
<keyword evidence="6" id="KW-0406">Ion transport</keyword>
<dbReference type="Pfam" id="PF00999">
    <property type="entry name" value="Na_H_Exchanger"/>
    <property type="match status" value="2"/>
</dbReference>
<keyword evidence="2" id="KW-0813">Transport</keyword>
<keyword evidence="4 8" id="KW-0812">Transmembrane</keyword>
<evidence type="ECO:0000256" key="2">
    <source>
        <dbReference type="ARBA" id="ARBA00022448"/>
    </source>
</evidence>
<sequence>MTDSSLFYIFSFPVFASTSPGASFPYPEPRIVELLILVSFIFLLNVSRSIADYFLHGGIIAEIALGMVYGRPLAAILPASWEETFTVLGYLGLIGIVFAGGLSTELPLLLANLPLSTLCALTGIGLPVAFSFALLTAGYGYEPLEAFAAGAALSSTSLGTTLMALNSVASGVQDSGAAGIAKREAAKLEAEPRQYSPPLHKSRIGTILISAAVIDDVIGLVLASLVPALSLQHGASEPKTNLAWTIIRPILSSVLMAVITPILARFILRPIYWYRNFGPRWCLPREPDKPWGCPRLLRMVSRRQVDSASEDQWGTQCHADVIAISSMILGISAFSAIAFYSGSSVLFGAYLAGLTVAYISKPQPTGTLSPAAQHTVISDPHTFEATYERTVGPLQRTLLAPLFFASIGYAIPFLSLWQPRILWRGILYAILMGIAKLCVGVPILLCGTLTKPPQVPSSSLTTRARNSTYPALFMGVAMIARGEIGLLIAQLARTQSSSSSDRGLLGDEVFLVCIWAILLCTLLSPISLGIIVRRLGHKITQGIWGR</sequence>
<feature type="domain" description="Cation/H+ exchanger transmembrane" evidence="9">
    <location>
        <begin position="321"/>
        <end position="533"/>
    </location>
</feature>
<feature type="domain" description="Cation/H+ exchanger transmembrane" evidence="9">
    <location>
        <begin position="56"/>
        <end position="165"/>
    </location>
</feature>
<dbReference type="Proteomes" id="UP000053257">
    <property type="component" value="Unassembled WGS sequence"/>
</dbReference>
<gene>
    <name evidence="10" type="ORF">PHLGIDRAFT_244399</name>
</gene>
<organism evidence="10 11">
    <name type="scientific">Phlebiopsis gigantea (strain 11061_1 CR5-6)</name>
    <name type="common">White-rot fungus</name>
    <name type="synonym">Peniophora gigantea</name>
    <dbReference type="NCBI Taxonomy" id="745531"/>
    <lineage>
        <taxon>Eukaryota</taxon>
        <taxon>Fungi</taxon>
        <taxon>Dikarya</taxon>
        <taxon>Basidiomycota</taxon>
        <taxon>Agaricomycotina</taxon>
        <taxon>Agaricomycetes</taxon>
        <taxon>Polyporales</taxon>
        <taxon>Phanerochaetaceae</taxon>
        <taxon>Phlebiopsis</taxon>
    </lineage>
</organism>
<feature type="transmembrane region" description="Helical" evidence="8">
    <location>
        <begin position="246"/>
        <end position="268"/>
    </location>
</feature>
<keyword evidence="5 8" id="KW-1133">Transmembrane helix</keyword>
<evidence type="ECO:0000313" key="11">
    <source>
        <dbReference type="Proteomes" id="UP000053257"/>
    </source>
</evidence>
<evidence type="ECO:0000256" key="4">
    <source>
        <dbReference type="ARBA" id="ARBA00022692"/>
    </source>
</evidence>
<feature type="transmembrane region" description="Helical" evidence="8">
    <location>
        <begin position="147"/>
        <end position="165"/>
    </location>
</feature>
<evidence type="ECO:0000256" key="7">
    <source>
        <dbReference type="ARBA" id="ARBA00023136"/>
    </source>
</evidence>
<evidence type="ECO:0000259" key="9">
    <source>
        <dbReference type="Pfam" id="PF00999"/>
    </source>
</evidence>
<dbReference type="PANTHER" id="PTHR43562:SF2">
    <property type="entry name" value="SODIUM-HYDROGEN ANTIPORTER"/>
    <property type="match status" value="1"/>
</dbReference>
<feature type="transmembrane region" description="Helical" evidence="8">
    <location>
        <begin position="118"/>
        <end position="141"/>
    </location>
</feature>
<feature type="transmembrane region" description="Helical" evidence="8">
    <location>
        <begin position="31"/>
        <end position="47"/>
    </location>
</feature>
<dbReference type="GO" id="GO:0016020">
    <property type="term" value="C:membrane"/>
    <property type="evidence" value="ECO:0007669"/>
    <property type="project" value="UniProtKB-SubCell"/>
</dbReference>
<feature type="transmembrane region" description="Helical" evidence="8">
    <location>
        <begin position="337"/>
        <end position="359"/>
    </location>
</feature>
<dbReference type="GO" id="GO:0015297">
    <property type="term" value="F:antiporter activity"/>
    <property type="evidence" value="ECO:0007669"/>
    <property type="project" value="UniProtKB-KW"/>
</dbReference>
<feature type="transmembrane region" description="Helical" evidence="8">
    <location>
        <begin position="470"/>
        <end position="489"/>
    </location>
</feature>
<feature type="transmembrane region" description="Helical" evidence="8">
    <location>
        <begin position="426"/>
        <end position="450"/>
    </location>
</feature>
<protein>
    <recommendedName>
        <fullName evidence="9">Cation/H+ exchanger transmembrane domain-containing protein</fullName>
    </recommendedName>
</protein>
<comment type="subcellular location">
    <subcellularLocation>
        <location evidence="1">Membrane</location>
        <topology evidence="1">Multi-pass membrane protein</topology>
    </subcellularLocation>
</comment>
<evidence type="ECO:0000256" key="8">
    <source>
        <dbReference type="SAM" id="Phobius"/>
    </source>
</evidence>
<feature type="transmembrane region" description="Helical" evidence="8">
    <location>
        <begin position="204"/>
        <end position="226"/>
    </location>
</feature>
<proteinExistence type="predicted"/>
<dbReference type="HOGENOM" id="CLU_024407_1_0_1"/>
<keyword evidence="11" id="KW-1185">Reference proteome</keyword>